<keyword evidence="2" id="KW-1185">Reference proteome</keyword>
<gene>
    <name evidence="1" type="ORF">SAMN05660649_05087</name>
</gene>
<protein>
    <submittedName>
        <fullName evidence="1">Uncharacterized protein</fullName>
    </submittedName>
</protein>
<reference evidence="2" key="1">
    <citation type="submission" date="2016-10" db="EMBL/GenBank/DDBJ databases">
        <authorList>
            <person name="Varghese N."/>
            <person name="Submissions S."/>
        </authorList>
    </citation>
    <scope>NUCLEOTIDE SEQUENCE [LARGE SCALE GENOMIC DNA]</scope>
    <source>
        <strain evidence="2">DSM 17038</strain>
    </source>
</reference>
<dbReference type="RefSeq" id="WP_092476159.1">
    <property type="nucleotide sequence ID" value="NZ_FOOX01000036.1"/>
</dbReference>
<accession>A0A1I2ZSC1</accession>
<dbReference type="EMBL" id="FOOX01000036">
    <property type="protein sequence ID" value="SFH40409.1"/>
    <property type="molecule type" value="Genomic_DNA"/>
</dbReference>
<dbReference type="Proteomes" id="UP000199337">
    <property type="component" value="Unassembled WGS sequence"/>
</dbReference>
<dbReference type="AlphaFoldDB" id="A0A1I2ZSC1"/>
<evidence type="ECO:0000313" key="2">
    <source>
        <dbReference type="Proteomes" id="UP000199337"/>
    </source>
</evidence>
<sequence>METELIICSPGEKDIIDLLRYYGVDLDEVIEKTLPKLGLAKNQPNNNCTADSPNLICSKCGRPVNIGLINNQVDKNLMLCRTCLIKSKSS</sequence>
<organism evidence="1 2">
    <name type="scientific">Desulfotruncus arcticus DSM 17038</name>
    <dbReference type="NCBI Taxonomy" id="1121424"/>
    <lineage>
        <taxon>Bacteria</taxon>
        <taxon>Bacillati</taxon>
        <taxon>Bacillota</taxon>
        <taxon>Clostridia</taxon>
        <taxon>Eubacteriales</taxon>
        <taxon>Desulfallaceae</taxon>
        <taxon>Desulfotruncus</taxon>
    </lineage>
</organism>
<evidence type="ECO:0000313" key="1">
    <source>
        <dbReference type="EMBL" id="SFH40409.1"/>
    </source>
</evidence>
<name>A0A1I2ZSC1_9FIRM</name>
<proteinExistence type="predicted"/>